<accession>A0ABN9TEX3</accession>
<feature type="non-terminal residue" evidence="3">
    <location>
        <position position="529"/>
    </location>
</feature>
<dbReference type="InterPro" id="IPR012337">
    <property type="entry name" value="RNaseH-like_sf"/>
</dbReference>
<dbReference type="InterPro" id="IPR051181">
    <property type="entry name" value="CAF1_poly(A)_ribonucleases"/>
</dbReference>
<evidence type="ECO:0000313" key="4">
    <source>
        <dbReference type="Proteomes" id="UP001189429"/>
    </source>
</evidence>
<feature type="region of interest" description="Disordered" evidence="2">
    <location>
        <begin position="170"/>
        <end position="192"/>
    </location>
</feature>
<dbReference type="Gene3D" id="3.30.420.10">
    <property type="entry name" value="Ribonuclease H-like superfamily/Ribonuclease H"/>
    <property type="match status" value="2"/>
</dbReference>
<evidence type="ECO:0000313" key="3">
    <source>
        <dbReference type="EMBL" id="CAK0844090.1"/>
    </source>
</evidence>
<keyword evidence="4" id="KW-1185">Reference proteome</keyword>
<evidence type="ECO:0000256" key="1">
    <source>
        <dbReference type="ARBA" id="ARBA00008372"/>
    </source>
</evidence>
<dbReference type="PANTHER" id="PTHR15092:SF22">
    <property type="entry name" value="POLY(A)-SPECIFIC RIBONUCLEASE PNLDC1"/>
    <property type="match status" value="1"/>
</dbReference>
<proteinExistence type="inferred from homology"/>
<dbReference type="EMBL" id="CAUYUJ010014631">
    <property type="protein sequence ID" value="CAK0844090.1"/>
    <property type="molecule type" value="Genomic_DNA"/>
</dbReference>
<comment type="caution">
    <text evidence="3">The sequence shown here is derived from an EMBL/GenBank/DDBJ whole genome shotgun (WGS) entry which is preliminary data.</text>
</comment>
<evidence type="ECO:0000256" key="2">
    <source>
        <dbReference type="SAM" id="MobiDB-lite"/>
    </source>
</evidence>
<reference evidence="3" key="1">
    <citation type="submission" date="2023-10" db="EMBL/GenBank/DDBJ databases">
        <authorList>
            <person name="Chen Y."/>
            <person name="Shah S."/>
            <person name="Dougan E. K."/>
            <person name="Thang M."/>
            <person name="Chan C."/>
        </authorList>
    </citation>
    <scope>NUCLEOTIDE SEQUENCE [LARGE SCALE GENOMIC DNA]</scope>
</reference>
<gene>
    <name evidence="3" type="ORF">PCOR1329_LOCUS38260</name>
</gene>
<feature type="compositionally biased region" description="Basic and acidic residues" evidence="2">
    <location>
        <begin position="170"/>
        <end position="181"/>
    </location>
</feature>
<name>A0ABN9TEX3_9DINO</name>
<organism evidence="3 4">
    <name type="scientific">Prorocentrum cordatum</name>
    <dbReference type="NCBI Taxonomy" id="2364126"/>
    <lineage>
        <taxon>Eukaryota</taxon>
        <taxon>Sar</taxon>
        <taxon>Alveolata</taxon>
        <taxon>Dinophyceae</taxon>
        <taxon>Prorocentrales</taxon>
        <taxon>Prorocentraceae</taxon>
        <taxon>Prorocentrum</taxon>
    </lineage>
</organism>
<dbReference type="InterPro" id="IPR006941">
    <property type="entry name" value="RNase_CAF1"/>
</dbReference>
<dbReference type="InterPro" id="IPR036397">
    <property type="entry name" value="RNaseH_sf"/>
</dbReference>
<sequence>MDVDRDNFEEALVAIEEHLPAAAFVAVDYEFTGIRGPWETSVARGDVPQVQYAKMRKVVNQPFNVVQAGICLFEETAPGAFQCRPFNVFVFPRAVDERTDDGKVIQDDPFLGLSASTVAFLAENGLDFQRWLTKGVSYTSASAEAELLKAMPPEEGAVCEAAVKSGFRAGKERLEPKRPGDSPHGARRGPRTVGEFVASGAEDMKLPSMNNFMALVIRQRINEVYPKLTVEKRGSASNFHQERWVMNLSPEGKVKRNQDKRRELLALIGFRRLWRLLKTSKKPLIVHNGFFDLLFSFAAFDRPLPPTLEAFKAQVHLAFPAVFDTKVLGETPELSGRLGPRTVLAGMGEALGRRMRPLSAAGAIRPLPRSAGTGEAPDAEDVSLITIGESGEEVVHLSFSLPEGFDRYSKSVEFHTAGYDAFVTGQIFAYFRAVLGGERIEDFSNRVYLMFSAFQLELSRQSDRLMFDGVVRYLCHVSASIGGSRGLEQLLRPLTQEGDRRAEFRWIGQDSLLLVLHGGDAAAGAPGRE</sequence>
<dbReference type="SUPFAM" id="SSF53098">
    <property type="entry name" value="Ribonuclease H-like"/>
    <property type="match status" value="1"/>
</dbReference>
<dbReference type="PANTHER" id="PTHR15092">
    <property type="entry name" value="POLY A -SPECIFIC RIBONUCLEASE/TARGET OF EGR1, MEMBER 1"/>
    <property type="match status" value="1"/>
</dbReference>
<protein>
    <submittedName>
        <fullName evidence="3">Uncharacterized protein</fullName>
    </submittedName>
</protein>
<dbReference type="Pfam" id="PF04857">
    <property type="entry name" value="CAF1"/>
    <property type="match status" value="1"/>
</dbReference>
<comment type="similarity">
    <text evidence="1">Belongs to the CAF1 family.</text>
</comment>
<dbReference type="Proteomes" id="UP001189429">
    <property type="component" value="Unassembled WGS sequence"/>
</dbReference>